<sequence length="237" mass="27110">MFELILKITLAHLIGDFVFQTNKMVESIANKKLKSTFLYLHILIHLVLILSITKFEKQYILPAIVLAISHLVIDIITKIVIKNKISTVGNLALDQALHAITIGLFINHFYEYKIDFDIIFNSKNYLLFIALVCITFVSAIVIKKIMEMFNFPFPNNGIKDAGKYIGMLERLFIFVFVTTSFWEGIGFLLAAKSIFRFGDLKENKEIKLTEYILIGTLISFGIAILIGEVYLKLKNFT</sequence>
<dbReference type="AlphaFoldDB" id="A0AAC9I452"/>
<evidence type="ECO:0000313" key="2">
    <source>
        <dbReference type="EMBL" id="AOW10024.1"/>
    </source>
</evidence>
<protein>
    <recommendedName>
        <fullName evidence="4">DUF3307 domain-containing protein</fullName>
    </recommendedName>
</protein>
<feature type="transmembrane region" description="Helical" evidence="1">
    <location>
        <begin position="36"/>
        <end position="53"/>
    </location>
</feature>
<organism evidence="2 3">
    <name type="scientific">Flavobacterium gilvum</name>
    <dbReference type="NCBI Taxonomy" id="1492737"/>
    <lineage>
        <taxon>Bacteria</taxon>
        <taxon>Pseudomonadati</taxon>
        <taxon>Bacteroidota</taxon>
        <taxon>Flavobacteriia</taxon>
        <taxon>Flavobacteriales</taxon>
        <taxon>Flavobacteriaceae</taxon>
        <taxon>Flavobacterium</taxon>
    </lineage>
</organism>
<proteinExistence type="predicted"/>
<keyword evidence="3" id="KW-1185">Reference proteome</keyword>
<keyword evidence="1" id="KW-1133">Transmembrane helix</keyword>
<feature type="transmembrane region" description="Helical" evidence="1">
    <location>
        <begin position="211"/>
        <end position="231"/>
    </location>
</feature>
<evidence type="ECO:0008006" key="4">
    <source>
        <dbReference type="Google" id="ProtNLM"/>
    </source>
</evidence>
<dbReference type="Pfam" id="PF11750">
    <property type="entry name" value="DUF3307"/>
    <property type="match status" value="1"/>
</dbReference>
<evidence type="ECO:0000256" key="1">
    <source>
        <dbReference type="SAM" id="Phobius"/>
    </source>
</evidence>
<reference evidence="2 3" key="1">
    <citation type="submission" date="2016-10" db="EMBL/GenBank/DDBJ databases">
        <title>Flavobacterium gilvum sp. nov., isolated from stream water.</title>
        <authorList>
            <person name="Shin S.-K."/>
            <person name="Cho Y.-J."/>
            <person name="Yi H."/>
        </authorList>
    </citation>
    <scope>NUCLEOTIDE SEQUENCE [LARGE SCALE GENOMIC DNA]</scope>
    <source>
        <strain evidence="2 3">EM1308</strain>
    </source>
</reference>
<keyword evidence="1" id="KW-0812">Transmembrane</keyword>
<dbReference type="EMBL" id="CP017479">
    <property type="protein sequence ID" value="AOW10024.1"/>
    <property type="molecule type" value="Genomic_DNA"/>
</dbReference>
<name>A0AAC9I452_9FLAO</name>
<feature type="transmembrane region" description="Helical" evidence="1">
    <location>
        <begin position="59"/>
        <end position="81"/>
    </location>
</feature>
<dbReference type="Proteomes" id="UP000175968">
    <property type="component" value="Chromosome"/>
</dbReference>
<dbReference type="KEGG" id="fgl:EM308_11165"/>
<keyword evidence="1" id="KW-0472">Membrane</keyword>
<dbReference type="RefSeq" id="WP_035634703.1">
    <property type="nucleotide sequence ID" value="NZ_CP017479.1"/>
</dbReference>
<gene>
    <name evidence="2" type="ORF">EM308_11165</name>
</gene>
<feature type="transmembrane region" description="Helical" evidence="1">
    <location>
        <begin position="125"/>
        <end position="142"/>
    </location>
</feature>
<accession>A0AAC9I452</accession>
<evidence type="ECO:0000313" key="3">
    <source>
        <dbReference type="Proteomes" id="UP000175968"/>
    </source>
</evidence>
<dbReference type="InterPro" id="IPR021737">
    <property type="entry name" value="Phage_phiKZ_Orf197"/>
</dbReference>
<feature type="transmembrane region" description="Helical" evidence="1">
    <location>
        <begin position="171"/>
        <end position="191"/>
    </location>
</feature>
<feature type="transmembrane region" description="Helical" evidence="1">
    <location>
        <begin position="88"/>
        <end position="110"/>
    </location>
</feature>